<dbReference type="InterPro" id="IPR040758">
    <property type="entry name" value="PrmC_N"/>
</dbReference>
<evidence type="ECO:0000256" key="2">
    <source>
        <dbReference type="ARBA" id="ARBA00022603"/>
    </source>
</evidence>
<dbReference type="InterPro" id="IPR019874">
    <property type="entry name" value="RF_methyltr_PrmC"/>
</dbReference>
<feature type="domain" description="Methyltransferase small" evidence="6">
    <location>
        <begin position="114"/>
        <end position="212"/>
    </location>
</feature>
<evidence type="ECO:0000256" key="3">
    <source>
        <dbReference type="ARBA" id="ARBA00022679"/>
    </source>
</evidence>
<keyword evidence="3 8" id="KW-0808">Transferase</keyword>
<keyword evidence="9" id="KW-1185">Reference proteome</keyword>
<dbReference type="CDD" id="cd02440">
    <property type="entry name" value="AdoMet_MTases"/>
    <property type="match status" value="1"/>
</dbReference>
<evidence type="ECO:0000259" key="7">
    <source>
        <dbReference type="Pfam" id="PF17827"/>
    </source>
</evidence>
<proteinExistence type="predicted"/>
<evidence type="ECO:0000313" key="9">
    <source>
        <dbReference type="Proteomes" id="UP001597545"/>
    </source>
</evidence>
<evidence type="ECO:0000256" key="5">
    <source>
        <dbReference type="ARBA" id="ARBA00048391"/>
    </source>
</evidence>
<dbReference type="Pfam" id="PF17827">
    <property type="entry name" value="PrmC_N"/>
    <property type="match status" value="1"/>
</dbReference>
<comment type="catalytic activity">
    <reaction evidence="5">
        <text>L-glutaminyl-[peptide chain release factor] + S-adenosyl-L-methionine = N(5)-methyl-L-glutaminyl-[peptide chain release factor] + S-adenosyl-L-homocysteine + H(+)</text>
        <dbReference type="Rhea" id="RHEA:42896"/>
        <dbReference type="Rhea" id="RHEA-COMP:10271"/>
        <dbReference type="Rhea" id="RHEA-COMP:10272"/>
        <dbReference type="ChEBI" id="CHEBI:15378"/>
        <dbReference type="ChEBI" id="CHEBI:30011"/>
        <dbReference type="ChEBI" id="CHEBI:57856"/>
        <dbReference type="ChEBI" id="CHEBI:59789"/>
        <dbReference type="ChEBI" id="CHEBI:61891"/>
        <dbReference type="EC" id="2.1.1.297"/>
    </reaction>
</comment>
<evidence type="ECO:0000259" key="6">
    <source>
        <dbReference type="Pfam" id="PF05175"/>
    </source>
</evidence>
<gene>
    <name evidence="8" type="primary">prmC</name>
    <name evidence="8" type="ORF">ACFSR5_09370</name>
</gene>
<evidence type="ECO:0000256" key="1">
    <source>
        <dbReference type="ARBA" id="ARBA00012771"/>
    </source>
</evidence>
<dbReference type="PANTHER" id="PTHR18895:SF74">
    <property type="entry name" value="MTRF1L RELEASE FACTOR GLUTAMINE METHYLTRANSFERASE"/>
    <property type="match status" value="1"/>
</dbReference>
<dbReference type="EMBL" id="JBHULR010000003">
    <property type="protein sequence ID" value="MFD2547853.1"/>
    <property type="molecule type" value="Genomic_DNA"/>
</dbReference>
<accession>A0ABW5KHD1</accession>
<dbReference type="PANTHER" id="PTHR18895">
    <property type="entry name" value="HEMK METHYLTRANSFERASE"/>
    <property type="match status" value="1"/>
</dbReference>
<evidence type="ECO:0000313" key="8">
    <source>
        <dbReference type="EMBL" id="MFD2547853.1"/>
    </source>
</evidence>
<evidence type="ECO:0000256" key="4">
    <source>
        <dbReference type="ARBA" id="ARBA00022691"/>
    </source>
</evidence>
<dbReference type="InterPro" id="IPR029063">
    <property type="entry name" value="SAM-dependent_MTases_sf"/>
</dbReference>
<sequence>METYKTLTETYQTVLSELYPPEEVKQLFLLAYEAITQKKSVELALVKLDTVPSEQEECFRHVLAQLRAGHPIQYILGEAEFYGLRLIVNKHTLIPRPETEELVAWILRDYSDAPPRSILDIGTGSGCIATALKKGLPSADISAMDISAEAIHVAQKNANNMDVSIRFLVADILEWEYVFASNEHFDIIVSNPPYITPKEQEMMHQNVLLHEPHTALFVEEHAPLLFYDTIADFGKKHLAPHGTLYFEINQYLGQETVDMLFKKGYRTVKLQSDMHGADRMIRASL</sequence>
<keyword evidence="4" id="KW-0949">S-adenosyl-L-methionine</keyword>
<dbReference type="PROSITE" id="PS00092">
    <property type="entry name" value="N6_MTASE"/>
    <property type="match status" value="1"/>
</dbReference>
<dbReference type="InterPro" id="IPR050320">
    <property type="entry name" value="N5-glutamine_MTase"/>
</dbReference>
<dbReference type="SUPFAM" id="SSF53335">
    <property type="entry name" value="S-adenosyl-L-methionine-dependent methyltransferases"/>
    <property type="match status" value="1"/>
</dbReference>
<dbReference type="Gene3D" id="1.10.8.10">
    <property type="entry name" value="DNA helicase RuvA subunit, C-terminal domain"/>
    <property type="match status" value="1"/>
</dbReference>
<dbReference type="NCBIfam" id="TIGR00536">
    <property type="entry name" value="hemK_fam"/>
    <property type="match status" value="1"/>
</dbReference>
<keyword evidence="2 8" id="KW-0489">Methyltransferase</keyword>
<feature type="domain" description="Release factor glutamine methyltransferase N-terminal" evidence="7">
    <location>
        <begin position="32"/>
        <end position="77"/>
    </location>
</feature>
<organism evidence="8 9">
    <name type="scientific">Sphingobacterium suaedae</name>
    <dbReference type="NCBI Taxonomy" id="1686402"/>
    <lineage>
        <taxon>Bacteria</taxon>
        <taxon>Pseudomonadati</taxon>
        <taxon>Bacteroidota</taxon>
        <taxon>Sphingobacteriia</taxon>
        <taxon>Sphingobacteriales</taxon>
        <taxon>Sphingobacteriaceae</taxon>
        <taxon>Sphingobacterium</taxon>
    </lineage>
</organism>
<dbReference type="EC" id="2.1.1.297" evidence="1"/>
<dbReference type="Gene3D" id="3.40.50.150">
    <property type="entry name" value="Vaccinia Virus protein VP39"/>
    <property type="match status" value="1"/>
</dbReference>
<dbReference type="InterPro" id="IPR007848">
    <property type="entry name" value="Small_mtfrase_dom"/>
</dbReference>
<protein>
    <recommendedName>
        <fullName evidence="1">peptide chain release factor N(5)-glutamine methyltransferase</fullName>
        <ecNumber evidence="1">2.1.1.297</ecNumber>
    </recommendedName>
</protein>
<dbReference type="Pfam" id="PF05175">
    <property type="entry name" value="MTS"/>
    <property type="match status" value="1"/>
</dbReference>
<dbReference type="GO" id="GO:0102559">
    <property type="term" value="F:peptide chain release factor N(5)-glutamine methyltransferase activity"/>
    <property type="evidence" value="ECO:0007669"/>
    <property type="project" value="UniProtKB-EC"/>
</dbReference>
<dbReference type="GO" id="GO:0032259">
    <property type="term" value="P:methylation"/>
    <property type="evidence" value="ECO:0007669"/>
    <property type="project" value="UniProtKB-KW"/>
</dbReference>
<dbReference type="RefSeq" id="WP_380903007.1">
    <property type="nucleotide sequence ID" value="NZ_JBHUEG010000007.1"/>
</dbReference>
<dbReference type="Proteomes" id="UP001597545">
    <property type="component" value="Unassembled WGS sequence"/>
</dbReference>
<dbReference type="InterPro" id="IPR002052">
    <property type="entry name" value="DNA_methylase_N6_adenine_CS"/>
</dbReference>
<dbReference type="NCBIfam" id="TIGR03534">
    <property type="entry name" value="RF_mod_PrmC"/>
    <property type="match status" value="1"/>
</dbReference>
<dbReference type="InterPro" id="IPR004556">
    <property type="entry name" value="HemK-like"/>
</dbReference>
<comment type="caution">
    <text evidence="8">The sequence shown here is derived from an EMBL/GenBank/DDBJ whole genome shotgun (WGS) entry which is preliminary data.</text>
</comment>
<name>A0ABW5KHD1_9SPHI</name>
<reference evidence="9" key="1">
    <citation type="journal article" date="2019" name="Int. J. Syst. Evol. Microbiol.">
        <title>The Global Catalogue of Microorganisms (GCM) 10K type strain sequencing project: providing services to taxonomists for standard genome sequencing and annotation.</title>
        <authorList>
            <consortium name="The Broad Institute Genomics Platform"/>
            <consortium name="The Broad Institute Genome Sequencing Center for Infectious Disease"/>
            <person name="Wu L."/>
            <person name="Ma J."/>
        </authorList>
    </citation>
    <scope>NUCLEOTIDE SEQUENCE [LARGE SCALE GENOMIC DNA]</scope>
    <source>
        <strain evidence="9">KCTC 42662</strain>
    </source>
</reference>